<comment type="caution">
    <text evidence="1">The sequence shown here is derived from an EMBL/GenBank/DDBJ whole genome shotgun (WGS) entry which is preliminary data.</text>
</comment>
<evidence type="ECO:0000313" key="2">
    <source>
        <dbReference type="Proteomes" id="UP000037035"/>
    </source>
</evidence>
<dbReference type="STRING" id="27349.A0A0L6VJI7"/>
<protein>
    <submittedName>
        <fullName evidence="1">Uncharacterized protein</fullName>
    </submittedName>
</protein>
<proteinExistence type="predicted"/>
<gene>
    <name evidence="1" type="ORF">VP01_148g1</name>
</gene>
<reference evidence="1 2" key="1">
    <citation type="submission" date="2015-08" db="EMBL/GenBank/DDBJ databases">
        <title>Next Generation Sequencing and Analysis of the Genome of Puccinia sorghi L Schw, the Causal Agent of Maize Common Rust.</title>
        <authorList>
            <person name="Rochi L."/>
            <person name="Burguener G."/>
            <person name="Darino M."/>
            <person name="Turjanski A."/>
            <person name="Kreff E."/>
            <person name="Dieguez M.J."/>
            <person name="Sacco F."/>
        </authorList>
    </citation>
    <scope>NUCLEOTIDE SEQUENCE [LARGE SCALE GENOMIC DNA]</scope>
    <source>
        <strain evidence="1 2">RO10H11247</strain>
    </source>
</reference>
<dbReference type="OrthoDB" id="360653at2759"/>
<evidence type="ECO:0000313" key="1">
    <source>
        <dbReference type="EMBL" id="KNZ60854.1"/>
    </source>
</evidence>
<dbReference type="EMBL" id="LAVV01005442">
    <property type="protein sequence ID" value="KNZ60854.1"/>
    <property type="molecule type" value="Genomic_DNA"/>
</dbReference>
<organism evidence="1 2">
    <name type="scientific">Puccinia sorghi</name>
    <dbReference type="NCBI Taxonomy" id="27349"/>
    <lineage>
        <taxon>Eukaryota</taxon>
        <taxon>Fungi</taxon>
        <taxon>Dikarya</taxon>
        <taxon>Basidiomycota</taxon>
        <taxon>Pucciniomycotina</taxon>
        <taxon>Pucciniomycetes</taxon>
        <taxon>Pucciniales</taxon>
        <taxon>Pucciniaceae</taxon>
        <taxon>Puccinia</taxon>
    </lineage>
</organism>
<dbReference type="VEuPathDB" id="FungiDB:VP01_148g1"/>
<name>A0A0L6VJI7_9BASI</name>
<accession>A0A0L6VJI7</accession>
<sequence length="219" mass="25519">MVLTRSILSKCHQIQTFFNSSLKMIDLSSSDFRTWKLPQGMYCRCAFVLPLEFQAHQLLLLPNICYREIAWLWKGTKNWSLRFFSPTVKPTTKILNKGIYWVDRPEVGYAIGCGCFLLFIVPTICRPRFMISLIRTQIYIACLWNACSRGKIAAFYPDDFQNLLDSTQFRETLLKMAHTIKDNAFPDISIFIRILFGNWELVTTNKNIKNPWTGEPFGH</sequence>
<keyword evidence="2" id="KW-1185">Reference proteome</keyword>
<dbReference type="Proteomes" id="UP000037035">
    <property type="component" value="Unassembled WGS sequence"/>
</dbReference>
<dbReference type="AlphaFoldDB" id="A0A0L6VJI7"/>